<keyword evidence="3" id="KW-1185">Reference proteome</keyword>
<dbReference type="EMBL" id="KB201305">
    <property type="protein sequence ID" value="ESO97464.1"/>
    <property type="molecule type" value="Genomic_DNA"/>
</dbReference>
<evidence type="ECO:0000256" key="1">
    <source>
        <dbReference type="SAM" id="MobiDB-lite"/>
    </source>
</evidence>
<gene>
    <name evidence="2" type="ORF">LOTGIDRAFT_159497</name>
</gene>
<accession>V4C719</accession>
<feature type="region of interest" description="Disordered" evidence="1">
    <location>
        <begin position="1"/>
        <end position="41"/>
    </location>
</feature>
<dbReference type="KEGG" id="lgi:LOTGIDRAFT_159497"/>
<feature type="region of interest" description="Disordered" evidence="1">
    <location>
        <begin position="54"/>
        <end position="108"/>
    </location>
</feature>
<proteinExistence type="predicted"/>
<dbReference type="Proteomes" id="UP000030746">
    <property type="component" value="Unassembled WGS sequence"/>
</dbReference>
<reference evidence="2 3" key="1">
    <citation type="journal article" date="2013" name="Nature">
        <title>Insights into bilaterian evolution from three spiralian genomes.</title>
        <authorList>
            <person name="Simakov O."/>
            <person name="Marletaz F."/>
            <person name="Cho S.J."/>
            <person name="Edsinger-Gonzales E."/>
            <person name="Havlak P."/>
            <person name="Hellsten U."/>
            <person name="Kuo D.H."/>
            <person name="Larsson T."/>
            <person name="Lv J."/>
            <person name="Arendt D."/>
            <person name="Savage R."/>
            <person name="Osoegawa K."/>
            <person name="de Jong P."/>
            <person name="Grimwood J."/>
            <person name="Chapman J.A."/>
            <person name="Shapiro H."/>
            <person name="Aerts A."/>
            <person name="Otillar R.P."/>
            <person name="Terry A.Y."/>
            <person name="Boore J.L."/>
            <person name="Grigoriev I.V."/>
            <person name="Lindberg D.R."/>
            <person name="Seaver E.C."/>
            <person name="Weisblat D.A."/>
            <person name="Putnam N.H."/>
            <person name="Rokhsar D.S."/>
        </authorList>
    </citation>
    <scope>NUCLEOTIDE SEQUENCE [LARGE SCALE GENOMIC DNA]</scope>
</reference>
<sequence length="129" mass="14059">MTLEKKESSTAISSLLSQYGDVSDEEMPNDGSSAVDNISDEEVDHLKHKLHAKVDVVEDENSSSSIKDPGTDTPVKKKAKKTALVSYVGDDHEEDKSSSESERTVEDIDDYQFNTSKGGSCLETEVACK</sequence>
<dbReference type="GeneID" id="20238062"/>
<dbReference type="HOGENOM" id="CLU_1951216_0_0_1"/>
<dbReference type="RefSeq" id="XP_009052049.1">
    <property type="nucleotide sequence ID" value="XM_009053801.1"/>
</dbReference>
<protein>
    <submittedName>
        <fullName evidence="2">Uncharacterized protein</fullName>
    </submittedName>
</protein>
<name>V4C719_LOTGI</name>
<organism evidence="2 3">
    <name type="scientific">Lottia gigantea</name>
    <name type="common">Giant owl limpet</name>
    <dbReference type="NCBI Taxonomy" id="225164"/>
    <lineage>
        <taxon>Eukaryota</taxon>
        <taxon>Metazoa</taxon>
        <taxon>Spiralia</taxon>
        <taxon>Lophotrochozoa</taxon>
        <taxon>Mollusca</taxon>
        <taxon>Gastropoda</taxon>
        <taxon>Patellogastropoda</taxon>
        <taxon>Lottioidea</taxon>
        <taxon>Lottiidae</taxon>
        <taxon>Lottia</taxon>
    </lineage>
</organism>
<evidence type="ECO:0000313" key="2">
    <source>
        <dbReference type="EMBL" id="ESO97464.1"/>
    </source>
</evidence>
<dbReference type="AlphaFoldDB" id="V4C719"/>
<feature type="compositionally biased region" description="Basic and acidic residues" evidence="1">
    <location>
        <begin position="94"/>
        <end position="106"/>
    </location>
</feature>
<evidence type="ECO:0000313" key="3">
    <source>
        <dbReference type="Proteomes" id="UP000030746"/>
    </source>
</evidence>
<dbReference type="CTD" id="20238062"/>